<sequence length="71" mass="8573">MMTMNHVRLANYDNFFPEIYHTDIFSNIFKCTLFKFCTSTQHQDYRKKLVGQQHPNAKKKKRLKATLQLYT</sequence>
<accession>A0A8A1LKK0</accession>
<gene>
    <name evidence="1" type="ORF">I7I53_01419</name>
</gene>
<dbReference type="AlphaFoldDB" id="A0A8A1LKK0"/>
<evidence type="ECO:0000313" key="2">
    <source>
        <dbReference type="Proteomes" id="UP000663419"/>
    </source>
</evidence>
<protein>
    <submittedName>
        <fullName evidence="1">Uncharacterized protein</fullName>
    </submittedName>
</protein>
<reference evidence="1" key="1">
    <citation type="submission" date="2021-01" db="EMBL/GenBank/DDBJ databases">
        <title>Chromosome-level genome assembly of a human fungal pathogen reveals clustering of transcriptionally co-regulated genes.</title>
        <authorList>
            <person name="Voorhies M."/>
            <person name="Cohen S."/>
            <person name="Shea T.P."/>
            <person name="Petrus S."/>
            <person name="Munoz J.F."/>
            <person name="Poplawski S."/>
            <person name="Goldman W.E."/>
            <person name="Michael T."/>
            <person name="Cuomo C.A."/>
            <person name="Sil A."/>
            <person name="Beyhan S."/>
        </authorList>
    </citation>
    <scope>NUCLEOTIDE SEQUENCE</scope>
    <source>
        <strain evidence="1">H88</strain>
    </source>
</reference>
<organism evidence="1 2">
    <name type="scientific">Ajellomyces capsulatus (strain H88)</name>
    <name type="common">Darling's disease fungus</name>
    <name type="synonym">Histoplasma capsulatum</name>
    <dbReference type="NCBI Taxonomy" id="544711"/>
    <lineage>
        <taxon>Eukaryota</taxon>
        <taxon>Fungi</taxon>
        <taxon>Dikarya</taxon>
        <taxon>Ascomycota</taxon>
        <taxon>Pezizomycotina</taxon>
        <taxon>Eurotiomycetes</taxon>
        <taxon>Eurotiomycetidae</taxon>
        <taxon>Onygenales</taxon>
        <taxon>Ajellomycetaceae</taxon>
        <taxon>Histoplasma</taxon>
    </lineage>
</organism>
<evidence type="ECO:0000313" key="1">
    <source>
        <dbReference type="EMBL" id="QSS53990.1"/>
    </source>
</evidence>
<dbReference type="EMBL" id="CP069104">
    <property type="protein sequence ID" value="QSS53990.1"/>
    <property type="molecule type" value="Genomic_DNA"/>
</dbReference>
<dbReference type="VEuPathDB" id="FungiDB:I7I53_01419"/>
<dbReference type="Proteomes" id="UP000663419">
    <property type="component" value="Chromosome 3"/>
</dbReference>
<name>A0A8A1LKK0_AJEC8</name>
<proteinExistence type="predicted"/>